<keyword evidence="8" id="KW-1185">Reference proteome</keyword>
<evidence type="ECO:0000256" key="1">
    <source>
        <dbReference type="ARBA" id="ARBA00022679"/>
    </source>
</evidence>
<dbReference type="Proteomes" id="UP000306421">
    <property type="component" value="Unassembled WGS sequence"/>
</dbReference>
<evidence type="ECO:0000256" key="2">
    <source>
        <dbReference type="ARBA" id="ARBA00022695"/>
    </source>
</evidence>
<evidence type="ECO:0000256" key="3">
    <source>
        <dbReference type="ARBA" id="ARBA00022842"/>
    </source>
</evidence>
<proteinExistence type="predicted"/>
<dbReference type="CDD" id="cd02523">
    <property type="entry name" value="PC_cytidylyltransferase"/>
    <property type="match status" value="1"/>
</dbReference>
<dbReference type="EMBL" id="QFGG01000008">
    <property type="protein sequence ID" value="TID41727.1"/>
    <property type="molecule type" value="Genomic_DNA"/>
</dbReference>
<dbReference type="PANTHER" id="PTHR43584:SF8">
    <property type="entry name" value="N-ACETYLMURAMATE ALPHA-1-PHOSPHATE URIDYLYLTRANSFERASE"/>
    <property type="match status" value="1"/>
</dbReference>
<evidence type="ECO:0000313" key="9">
    <source>
        <dbReference type="Proteomes" id="UP000270757"/>
    </source>
</evidence>
<dbReference type="Pfam" id="PF12804">
    <property type="entry name" value="NTP_transf_3"/>
    <property type="match status" value="1"/>
</dbReference>
<gene>
    <name evidence="6" type="ORF">D6J04_06460</name>
    <name evidence="5" type="ORF">DB745_09705</name>
    <name evidence="7" type="ORF">DIZ81_09700</name>
</gene>
<evidence type="ECO:0000313" key="8">
    <source>
        <dbReference type="Proteomes" id="UP000251035"/>
    </source>
</evidence>
<evidence type="ECO:0000313" key="7">
    <source>
        <dbReference type="EMBL" id="TID41727.1"/>
    </source>
</evidence>
<dbReference type="PANTHER" id="PTHR43584">
    <property type="entry name" value="NUCLEOTIDYL TRANSFERASE"/>
    <property type="match status" value="1"/>
</dbReference>
<accession>A0A3A5L891</accession>
<dbReference type="GeneID" id="48946987"/>
<dbReference type="EMBL" id="QZWB01000005">
    <property type="protein sequence ID" value="RJT47772.1"/>
    <property type="molecule type" value="Genomic_DNA"/>
</dbReference>
<evidence type="ECO:0000313" key="10">
    <source>
        <dbReference type="Proteomes" id="UP000306421"/>
    </source>
</evidence>
<dbReference type="InterPro" id="IPR029044">
    <property type="entry name" value="Nucleotide-diphossugar_trans"/>
</dbReference>
<dbReference type="Proteomes" id="UP000251035">
    <property type="component" value="Unassembled WGS sequence"/>
</dbReference>
<evidence type="ECO:0000259" key="4">
    <source>
        <dbReference type="Pfam" id="PF12804"/>
    </source>
</evidence>
<dbReference type="InterPro" id="IPR025877">
    <property type="entry name" value="MobA-like_NTP_Trfase"/>
</dbReference>
<dbReference type="EMBL" id="QCXM01000009">
    <property type="protein sequence ID" value="PUT46795.1"/>
    <property type="molecule type" value="Genomic_DNA"/>
</dbReference>
<protein>
    <submittedName>
        <fullName evidence="5">Nucleotidyl transferase</fullName>
    </submittedName>
    <submittedName>
        <fullName evidence="6">Phosphocholine cytidylyltransferase family protein</fullName>
    </submittedName>
</protein>
<keyword evidence="1 6" id="KW-0808">Transferase</keyword>
<keyword evidence="3" id="KW-0460">Magnesium</keyword>
<dbReference type="RefSeq" id="WP_108293541.1">
    <property type="nucleotide sequence ID" value="NZ_CAAAIR010000006.1"/>
</dbReference>
<dbReference type="Proteomes" id="UP000270757">
    <property type="component" value="Unassembled WGS sequence"/>
</dbReference>
<keyword evidence="2 6" id="KW-0548">Nucleotidyltransferase</keyword>
<comment type="caution">
    <text evidence="6">The sequence shown here is derived from an EMBL/GenBank/DDBJ whole genome shotgun (WGS) entry which is preliminary data.</text>
</comment>
<reference evidence="7 10" key="2">
    <citation type="submission" date="2018-04" db="EMBL/GenBank/DDBJ databases">
        <title>Whole genome sequence comparison of clinical and drinking water Legionella pneumophila isolates.</title>
        <authorList>
            <person name="Garner E."/>
        </authorList>
    </citation>
    <scope>NUCLEOTIDE SEQUENCE [LARGE SCALE GENOMIC DNA]</scope>
    <source>
        <strain evidence="7 10">WH02</strain>
    </source>
</reference>
<reference evidence="6 9" key="3">
    <citation type="submission" date="2018-09" db="EMBL/GenBank/DDBJ databases">
        <title>Draft genome sequences of Legionella taurinensis isolated from water samples.</title>
        <authorList>
            <person name="Chakeri A."/>
            <person name="Allerberger F."/>
            <person name="Kundi M."/>
            <person name="Ruppitsch W."/>
            <person name="Schmid D."/>
        </authorList>
    </citation>
    <scope>NUCLEOTIDE SEQUENCE [LARGE SCALE GENOMIC DNA]</scope>
    <source>
        <strain evidence="6 9">4570-18-6</strain>
    </source>
</reference>
<dbReference type="GO" id="GO:0016779">
    <property type="term" value="F:nucleotidyltransferase activity"/>
    <property type="evidence" value="ECO:0007669"/>
    <property type="project" value="UniProtKB-KW"/>
</dbReference>
<reference evidence="5 8" key="1">
    <citation type="submission" date="2018-04" db="EMBL/GenBank/DDBJ databases">
        <title>Whole genome sequence comparison of clinical and drinking water Legionella pneumophila isolates associated with the Flint Water Crisis.</title>
        <authorList>
            <person name="Garner E."/>
            <person name="Brown C."/>
            <person name="Schwake O."/>
            <person name="Coil D."/>
            <person name="Jospin G."/>
            <person name="Eisen J."/>
            <person name="Edwards M."/>
            <person name="Pruden A."/>
        </authorList>
    </citation>
    <scope>NUCLEOTIDE SEQUENCE [LARGE SCALE GENOMIC DNA]</scope>
    <source>
        <strain evidence="5 8">Genessee03</strain>
    </source>
</reference>
<evidence type="ECO:0000313" key="6">
    <source>
        <dbReference type="EMBL" id="RJT47772.1"/>
    </source>
</evidence>
<dbReference type="AlphaFoldDB" id="A0A3A5L891"/>
<dbReference type="InterPro" id="IPR050065">
    <property type="entry name" value="GlmU-like"/>
</dbReference>
<dbReference type="Gene3D" id="3.90.550.10">
    <property type="entry name" value="Spore Coat Polysaccharide Biosynthesis Protein SpsA, Chain A"/>
    <property type="match status" value="1"/>
</dbReference>
<dbReference type="OrthoDB" id="9803871at2"/>
<dbReference type="SUPFAM" id="SSF53448">
    <property type="entry name" value="Nucleotide-diphospho-sugar transferases"/>
    <property type="match status" value="1"/>
</dbReference>
<feature type="domain" description="MobA-like NTP transferase" evidence="4">
    <location>
        <begin position="3"/>
        <end position="140"/>
    </location>
</feature>
<sequence length="237" mass="27123">MKAIILAAGRGSRMGSLTEEKPKCLTAVHGKRLIEHQLDALSAAGIKEIALVTGYKSECLTGYGTVHFHNPQWSQTNMVASLLCARTWLEDDDCIVSYSDIFYSADIVKKLLQCDDEVCVSYDPHWLELWSRRFTQPLDDAETFRLDEHHYLLEIGKKTLIIDEIQGQYMGLLKFSKEFWRHFFSSNDETINLNKTDMTSFLQHLILKGYKIKAIANYDSWGEIDQPEDIDAVMSGF</sequence>
<evidence type="ECO:0000313" key="5">
    <source>
        <dbReference type="EMBL" id="PUT46795.1"/>
    </source>
</evidence>
<name>A0A3A5L891_9GAMM</name>
<organism evidence="6 9">
    <name type="scientific">Legionella taurinensis</name>
    <dbReference type="NCBI Taxonomy" id="70611"/>
    <lineage>
        <taxon>Bacteria</taxon>
        <taxon>Pseudomonadati</taxon>
        <taxon>Pseudomonadota</taxon>
        <taxon>Gammaproteobacteria</taxon>
        <taxon>Legionellales</taxon>
        <taxon>Legionellaceae</taxon>
        <taxon>Legionella</taxon>
    </lineage>
</organism>